<reference evidence="6 7" key="1">
    <citation type="submission" date="2019-06" db="EMBL/GenBank/DDBJ databases">
        <authorList>
            <person name="Meng X."/>
        </authorList>
    </citation>
    <scope>NUCLEOTIDE SEQUENCE [LARGE SCALE GENOMIC DNA]</scope>
    <source>
        <strain evidence="6 7">M625</strain>
    </source>
</reference>
<dbReference type="Gene3D" id="3.40.80.10">
    <property type="entry name" value="Peptidoglycan recognition protein-like"/>
    <property type="match status" value="1"/>
</dbReference>
<dbReference type="RefSeq" id="WP_140590834.1">
    <property type="nucleotide sequence ID" value="NZ_VFWZ01000002.1"/>
</dbReference>
<dbReference type="InterPro" id="IPR051206">
    <property type="entry name" value="NAMLAA_amidase_2"/>
</dbReference>
<dbReference type="GO" id="GO:0009254">
    <property type="term" value="P:peptidoglycan turnover"/>
    <property type="evidence" value="ECO:0007669"/>
    <property type="project" value="TreeGrafter"/>
</dbReference>
<keyword evidence="3" id="KW-0378">Hydrolase</keyword>
<comment type="catalytic activity">
    <reaction evidence="1">
        <text>Hydrolyzes the link between N-acetylmuramoyl residues and L-amino acid residues in certain cell-wall glycopeptides.</text>
        <dbReference type="EC" id="3.5.1.28"/>
    </reaction>
</comment>
<keyword evidence="4" id="KW-0961">Cell wall biogenesis/degradation</keyword>
<accession>A0A504J8Q9</accession>
<sequence length="256" mass="29176">MKATSIANHEKTFFDKGIDASGKEFIIKEMSVPIKGTSQVMPYVQCRLKNGDTSFYEQEKHTKNQIVLHYTAGYLKGDIAALSRPNYRVSTPFIIARNGKILNLWSSAYWSYHLGSGAVGGNTRGSKRTIGIELSNIGFLKKRNDRLVTVYSDNDVYCNMDQTQFYTKLATPYRGEQYYATFTKQQYNSLILLLQYLTSEYNIPKAFLPEDQRYEIGTNDLVNFEGIVSHVNYRVSGKWDIGPAFDWNTVIESLTS</sequence>
<comment type="caution">
    <text evidence="6">The sequence shown here is derived from an EMBL/GenBank/DDBJ whole genome shotgun (WGS) entry which is preliminary data.</text>
</comment>
<keyword evidence="7" id="KW-1185">Reference proteome</keyword>
<dbReference type="GO" id="GO:0009253">
    <property type="term" value="P:peptidoglycan catabolic process"/>
    <property type="evidence" value="ECO:0007669"/>
    <property type="project" value="InterPro"/>
</dbReference>
<dbReference type="EMBL" id="VFWZ01000002">
    <property type="protein sequence ID" value="TPN86974.1"/>
    <property type="molecule type" value="Genomic_DNA"/>
</dbReference>
<dbReference type="AlphaFoldDB" id="A0A504J8Q9"/>
<dbReference type="Pfam" id="PF01510">
    <property type="entry name" value="Amidase_2"/>
    <property type="match status" value="1"/>
</dbReference>
<dbReference type="OrthoDB" id="2546654at2"/>
<evidence type="ECO:0000256" key="2">
    <source>
        <dbReference type="ARBA" id="ARBA00011901"/>
    </source>
</evidence>
<dbReference type="PANTHER" id="PTHR30417">
    <property type="entry name" value="N-ACETYLMURAMOYL-L-ALANINE AMIDASE AMID"/>
    <property type="match status" value="1"/>
</dbReference>
<dbReference type="GO" id="GO:0008745">
    <property type="term" value="F:N-acetylmuramoyl-L-alanine amidase activity"/>
    <property type="evidence" value="ECO:0007669"/>
    <property type="project" value="UniProtKB-EC"/>
</dbReference>
<dbReference type="Proteomes" id="UP000315540">
    <property type="component" value="Unassembled WGS sequence"/>
</dbReference>
<evidence type="ECO:0000256" key="1">
    <source>
        <dbReference type="ARBA" id="ARBA00001561"/>
    </source>
</evidence>
<dbReference type="SUPFAM" id="SSF55846">
    <property type="entry name" value="N-acetylmuramoyl-L-alanine amidase-like"/>
    <property type="match status" value="1"/>
</dbReference>
<evidence type="ECO:0000256" key="3">
    <source>
        <dbReference type="ARBA" id="ARBA00022801"/>
    </source>
</evidence>
<organism evidence="6 7">
    <name type="scientific">Aquimarina algicola</name>
    <dbReference type="NCBI Taxonomy" id="2589995"/>
    <lineage>
        <taxon>Bacteria</taxon>
        <taxon>Pseudomonadati</taxon>
        <taxon>Bacteroidota</taxon>
        <taxon>Flavobacteriia</taxon>
        <taxon>Flavobacteriales</taxon>
        <taxon>Flavobacteriaceae</taxon>
        <taxon>Aquimarina</taxon>
    </lineage>
</organism>
<dbReference type="PANTHER" id="PTHR30417:SF1">
    <property type="entry name" value="N-ACETYLMURAMOYL-L-ALANINE AMIDASE AMID"/>
    <property type="match status" value="1"/>
</dbReference>
<name>A0A504J8Q9_9FLAO</name>
<evidence type="ECO:0000256" key="4">
    <source>
        <dbReference type="ARBA" id="ARBA00023316"/>
    </source>
</evidence>
<evidence type="ECO:0000259" key="5">
    <source>
        <dbReference type="Pfam" id="PF01510"/>
    </source>
</evidence>
<dbReference type="GO" id="GO:0071555">
    <property type="term" value="P:cell wall organization"/>
    <property type="evidence" value="ECO:0007669"/>
    <property type="project" value="UniProtKB-KW"/>
</dbReference>
<dbReference type="EC" id="3.5.1.28" evidence="2"/>
<gene>
    <name evidence="6" type="ORF">FHK87_05110</name>
</gene>
<proteinExistence type="predicted"/>
<dbReference type="InterPro" id="IPR036505">
    <property type="entry name" value="Amidase/PGRP_sf"/>
</dbReference>
<dbReference type="InterPro" id="IPR002502">
    <property type="entry name" value="Amidase_domain"/>
</dbReference>
<evidence type="ECO:0000313" key="7">
    <source>
        <dbReference type="Proteomes" id="UP000315540"/>
    </source>
</evidence>
<evidence type="ECO:0000313" key="6">
    <source>
        <dbReference type="EMBL" id="TPN86974.1"/>
    </source>
</evidence>
<feature type="domain" description="N-acetylmuramoyl-L-alanine amidase" evidence="5">
    <location>
        <begin position="64"/>
        <end position="242"/>
    </location>
</feature>
<protein>
    <recommendedName>
        <fullName evidence="2">N-acetylmuramoyl-L-alanine amidase</fullName>
        <ecNumber evidence="2">3.5.1.28</ecNumber>
    </recommendedName>
</protein>